<dbReference type="SUPFAM" id="SSF52540">
    <property type="entry name" value="P-loop containing nucleoside triphosphate hydrolases"/>
    <property type="match status" value="1"/>
</dbReference>
<dbReference type="GO" id="GO:0000724">
    <property type="term" value="P:double-strand break repair via homologous recombination"/>
    <property type="evidence" value="ECO:0007669"/>
    <property type="project" value="TreeGrafter"/>
</dbReference>
<organism evidence="4 5">
    <name type="scientific">Paragonimus heterotremus</name>
    <dbReference type="NCBI Taxonomy" id="100268"/>
    <lineage>
        <taxon>Eukaryota</taxon>
        <taxon>Metazoa</taxon>
        <taxon>Spiralia</taxon>
        <taxon>Lophotrochozoa</taxon>
        <taxon>Platyhelminthes</taxon>
        <taxon>Trematoda</taxon>
        <taxon>Digenea</taxon>
        <taxon>Plagiorchiida</taxon>
        <taxon>Troglotremata</taxon>
        <taxon>Troglotrematidae</taxon>
        <taxon>Paragonimus</taxon>
    </lineage>
</organism>
<dbReference type="InterPro" id="IPR051988">
    <property type="entry name" value="HRR_RAD51_Paralog"/>
</dbReference>
<proteinExistence type="predicted"/>
<dbReference type="AlphaFoldDB" id="A0A8J4ST26"/>
<dbReference type="Proteomes" id="UP000748531">
    <property type="component" value="Unassembled WGS sequence"/>
</dbReference>
<accession>A0A8J4ST26</accession>
<reference evidence="4" key="1">
    <citation type="submission" date="2019-05" db="EMBL/GenBank/DDBJ databases">
        <title>Annotation for the trematode Paragonimus heterotremus.</title>
        <authorList>
            <person name="Choi Y.-J."/>
        </authorList>
    </citation>
    <scope>NUCLEOTIDE SEQUENCE</scope>
    <source>
        <strain evidence="4">LC</strain>
    </source>
</reference>
<dbReference type="Gene3D" id="3.40.50.300">
    <property type="entry name" value="P-loop containing nucleotide triphosphate hydrolases"/>
    <property type="match status" value="1"/>
</dbReference>
<evidence type="ECO:0000313" key="5">
    <source>
        <dbReference type="Proteomes" id="UP000748531"/>
    </source>
</evidence>
<sequence>MNLRKIRGIQNDSFIGRPLLPLLFGNPHLLSDGDLQCTCGPITRLLHKYEKIYPCSIFEADTKASSLLSFLLKRTWCPQPTPCLDLPAYKKDFQHTFLTGMPDLDELLGGGLQSGELIELVGKPIAGKTQLCFLFCAAILEAHSESTVLFLDTSGNFSASRIFSYIKGKM</sequence>
<dbReference type="GO" id="GO:0033063">
    <property type="term" value="C:Rad51B-Rad51C-Rad51D-XRCC2 complex"/>
    <property type="evidence" value="ECO:0007669"/>
    <property type="project" value="TreeGrafter"/>
</dbReference>
<dbReference type="InterPro" id="IPR013632">
    <property type="entry name" value="Rad51_C"/>
</dbReference>
<dbReference type="OrthoDB" id="336321at2759"/>
<keyword evidence="5" id="KW-1185">Reference proteome</keyword>
<feature type="domain" description="RecA family profile 1" evidence="3">
    <location>
        <begin position="93"/>
        <end position="170"/>
    </location>
</feature>
<dbReference type="GO" id="GO:0140664">
    <property type="term" value="F:ATP-dependent DNA damage sensor activity"/>
    <property type="evidence" value="ECO:0007669"/>
    <property type="project" value="InterPro"/>
</dbReference>
<comment type="caution">
    <text evidence="4">The sequence shown here is derived from an EMBL/GenBank/DDBJ whole genome shotgun (WGS) entry which is preliminary data.</text>
</comment>
<dbReference type="GO" id="GO:0000723">
    <property type="term" value="P:telomere maintenance"/>
    <property type="evidence" value="ECO:0007669"/>
    <property type="project" value="TreeGrafter"/>
</dbReference>
<keyword evidence="2" id="KW-0539">Nucleus</keyword>
<dbReference type="GO" id="GO:0005815">
    <property type="term" value="C:microtubule organizing center"/>
    <property type="evidence" value="ECO:0007669"/>
    <property type="project" value="TreeGrafter"/>
</dbReference>
<dbReference type="PANTHER" id="PTHR46457">
    <property type="entry name" value="DNA REPAIR PROTEIN RAD51 HOMOLOG 4"/>
    <property type="match status" value="1"/>
</dbReference>
<dbReference type="InterPro" id="IPR027417">
    <property type="entry name" value="P-loop_NTPase"/>
</dbReference>
<dbReference type="GO" id="GO:0003697">
    <property type="term" value="F:single-stranded DNA binding"/>
    <property type="evidence" value="ECO:0007669"/>
    <property type="project" value="TreeGrafter"/>
</dbReference>
<dbReference type="EMBL" id="LUCH01006469">
    <property type="protein sequence ID" value="KAF5397301.1"/>
    <property type="molecule type" value="Genomic_DNA"/>
</dbReference>
<name>A0A8J4ST26_9TREM</name>
<comment type="subcellular location">
    <subcellularLocation>
        <location evidence="1">Nucleus</location>
    </subcellularLocation>
</comment>
<evidence type="ECO:0000256" key="2">
    <source>
        <dbReference type="ARBA" id="ARBA00023242"/>
    </source>
</evidence>
<dbReference type="GO" id="GO:0007131">
    <property type="term" value="P:reciprocal meiotic recombination"/>
    <property type="evidence" value="ECO:0007669"/>
    <property type="project" value="TreeGrafter"/>
</dbReference>
<dbReference type="PROSITE" id="PS50162">
    <property type="entry name" value="RECA_2"/>
    <property type="match status" value="1"/>
</dbReference>
<dbReference type="PANTHER" id="PTHR46457:SF1">
    <property type="entry name" value="DNA REPAIR PROTEIN RAD51 HOMOLOG 4"/>
    <property type="match status" value="1"/>
</dbReference>
<gene>
    <name evidence="4" type="ORF">PHET_09355</name>
</gene>
<protein>
    <recommendedName>
        <fullName evidence="3">RecA family profile 1 domain-containing protein</fullName>
    </recommendedName>
</protein>
<evidence type="ECO:0000259" key="3">
    <source>
        <dbReference type="PROSITE" id="PS50162"/>
    </source>
</evidence>
<dbReference type="Pfam" id="PF08423">
    <property type="entry name" value="Rad51"/>
    <property type="match status" value="1"/>
</dbReference>
<dbReference type="InterPro" id="IPR020588">
    <property type="entry name" value="RecA_ATP-bd"/>
</dbReference>
<evidence type="ECO:0000313" key="4">
    <source>
        <dbReference type="EMBL" id="KAF5397301.1"/>
    </source>
</evidence>
<evidence type="ECO:0000256" key="1">
    <source>
        <dbReference type="ARBA" id="ARBA00004123"/>
    </source>
</evidence>
<dbReference type="GO" id="GO:0042148">
    <property type="term" value="P:DNA strand invasion"/>
    <property type="evidence" value="ECO:0007669"/>
    <property type="project" value="TreeGrafter"/>
</dbReference>
<dbReference type="GO" id="GO:0005657">
    <property type="term" value="C:replication fork"/>
    <property type="evidence" value="ECO:0007669"/>
    <property type="project" value="TreeGrafter"/>
</dbReference>
<dbReference type="GO" id="GO:0000400">
    <property type="term" value="F:four-way junction DNA binding"/>
    <property type="evidence" value="ECO:0007669"/>
    <property type="project" value="TreeGrafter"/>
</dbReference>
<dbReference type="GO" id="GO:0005524">
    <property type="term" value="F:ATP binding"/>
    <property type="evidence" value="ECO:0007669"/>
    <property type="project" value="InterPro"/>
</dbReference>